<organism evidence="2 3">
    <name type="scientific">Phormidesmis priestleyi</name>
    <dbReference type="NCBI Taxonomy" id="268141"/>
    <lineage>
        <taxon>Bacteria</taxon>
        <taxon>Bacillati</taxon>
        <taxon>Cyanobacteriota</taxon>
        <taxon>Cyanophyceae</taxon>
        <taxon>Leptolyngbyales</taxon>
        <taxon>Leptolyngbyaceae</taxon>
        <taxon>Phormidesmis</taxon>
    </lineage>
</organism>
<evidence type="ECO:0000256" key="1">
    <source>
        <dbReference type="SAM" id="MobiDB-lite"/>
    </source>
</evidence>
<gene>
    <name evidence="2" type="ORF">DCF15_20095</name>
</gene>
<dbReference type="Proteomes" id="UP000249794">
    <property type="component" value="Unassembled WGS sequence"/>
</dbReference>
<dbReference type="AlphaFoldDB" id="A0A2W4WX51"/>
<evidence type="ECO:0000313" key="3">
    <source>
        <dbReference type="Proteomes" id="UP000249794"/>
    </source>
</evidence>
<accession>A0A2W4WX51</accession>
<reference evidence="2 3" key="2">
    <citation type="submission" date="2018-06" db="EMBL/GenBank/DDBJ databases">
        <title>Metagenomic assembly of (sub)arctic Cyanobacteria and their associated microbiome from non-axenic cultures.</title>
        <authorList>
            <person name="Baurain D."/>
        </authorList>
    </citation>
    <scope>NUCLEOTIDE SEQUENCE [LARGE SCALE GENOMIC DNA]</scope>
    <source>
        <strain evidence="2">ULC027bin1</strain>
    </source>
</reference>
<protein>
    <submittedName>
        <fullName evidence="2">Uncharacterized protein</fullName>
    </submittedName>
</protein>
<feature type="compositionally biased region" description="Basic and acidic residues" evidence="1">
    <location>
        <begin position="28"/>
        <end position="40"/>
    </location>
</feature>
<feature type="region of interest" description="Disordered" evidence="1">
    <location>
        <begin position="25"/>
        <end position="64"/>
    </location>
</feature>
<comment type="caution">
    <text evidence="2">The sequence shown here is derived from an EMBL/GenBank/DDBJ whole genome shotgun (WGS) entry which is preliminary data.</text>
</comment>
<evidence type="ECO:0000313" key="2">
    <source>
        <dbReference type="EMBL" id="PZO46559.1"/>
    </source>
</evidence>
<dbReference type="EMBL" id="QBMP01000304">
    <property type="protein sequence ID" value="PZO46559.1"/>
    <property type="molecule type" value="Genomic_DNA"/>
</dbReference>
<reference evidence="3" key="1">
    <citation type="submission" date="2018-04" db="EMBL/GenBank/DDBJ databases">
        <authorList>
            <person name="Cornet L."/>
        </authorList>
    </citation>
    <scope>NUCLEOTIDE SEQUENCE [LARGE SCALE GENOMIC DNA]</scope>
</reference>
<proteinExistence type="predicted"/>
<name>A0A2W4WX51_9CYAN</name>
<feature type="compositionally biased region" description="Polar residues" evidence="1">
    <location>
        <begin position="49"/>
        <end position="58"/>
    </location>
</feature>
<sequence length="64" mass="6728">MRGLSLIGLLVACLGGAAVMLSQIKPSSETEKSMPVEGIEKANGAAQGMDQQAEQLQKNIEKLD</sequence>